<name>A0A8X6PTV1_NEPPI</name>
<dbReference type="Proteomes" id="UP000887013">
    <property type="component" value="Unassembled WGS sequence"/>
</dbReference>
<proteinExistence type="predicted"/>
<evidence type="ECO:0000313" key="2">
    <source>
        <dbReference type="Proteomes" id="UP000887013"/>
    </source>
</evidence>
<dbReference type="EMBL" id="BMAW01072427">
    <property type="protein sequence ID" value="GFT82984.1"/>
    <property type="molecule type" value="Genomic_DNA"/>
</dbReference>
<gene>
    <name evidence="1" type="primary">PGBD3_57</name>
    <name evidence="1" type="ORF">NPIL_358231</name>
</gene>
<keyword evidence="2" id="KW-1185">Reference proteome</keyword>
<accession>A0A8X6PTV1</accession>
<dbReference type="OrthoDB" id="6466206at2759"/>
<evidence type="ECO:0000313" key="1">
    <source>
        <dbReference type="EMBL" id="GFT82984.1"/>
    </source>
</evidence>
<reference evidence="1" key="1">
    <citation type="submission" date="2020-08" db="EMBL/GenBank/DDBJ databases">
        <title>Multicomponent nature underlies the extraordinary mechanical properties of spider dragline silk.</title>
        <authorList>
            <person name="Kono N."/>
            <person name="Nakamura H."/>
            <person name="Mori M."/>
            <person name="Yoshida Y."/>
            <person name="Ohtoshi R."/>
            <person name="Malay A.D."/>
            <person name="Moran D.A.P."/>
            <person name="Tomita M."/>
            <person name="Numata K."/>
            <person name="Arakawa K."/>
        </authorList>
    </citation>
    <scope>NUCLEOTIDE SEQUENCE</scope>
</reference>
<sequence>MSIAWIGYRHKMEAIGAHKKDILDYFSFRLNAASTLFYGLKQSRSRISSISSLDKSTENNEPPANSTLLPSYPLQIMCSNCERYENEQFSSSSFLKKSFLR</sequence>
<organism evidence="1 2">
    <name type="scientific">Nephila pilipes</name>
    <name type="common">Giant wood spider</name>
    <name type="synonym">Nephila maculata</name>
    <dbReference type="NCBI Taxonomy" id="299642"/>
    <lineage>
        <taxon>Eukaryota</taxon>
        <taxon>Metazoa</taxon>
        <taxon>Ecdysozoa</taxon>
        <taxon>Arthropoda</taxon>
        <taxon>Chelicerata</taxon>
        <taxon>Arachnida</taxon>
        <taxon>Araneae</taxon>
        <taxon>Araneomorphae</taxon>
        <taxon>Entelegynae</taxon>
        <taxon>Araneoidea</taxon>
        <taxon>Nephilidae</taxon>
        <taxon>Nephila</taxon>
    </lineage>
</organism>
<dbReference type="AlphaFoldDB" id="A0A8X6PTV1"/>
<protein>
    <submittedName>
        <fullName evidence="1">PiggyBac transposable element-derived protein 3</fullName>
    </submittedName>
</protein>
<comment type="caution">
    <text evidence="1">The sequence shown here is derived from an EMBL/GenBank/DDBJ whole genome shotgun (WGS) entry which is preliminary data.</text>
</comment>